<evidence type="ECO:0000256" key="3">
    <source>
        <dbReference type="ARBA" id="ARBA00022475"/>
    </source>
</evidence>
<dbReference type="SUPFAM" id="SSF103481">
    <property type="entry name" value="Multidrug resistance efflux transporter EmrE"/>
    <property type="match status" value="2"/>
</dbReference>
<feature type="domain" description="EamA" evidence="8">
    <location>
        <begin position="166"/>
        <end position="297"/>
    </location>
</feature>
<keyword evidence="4 7" id="KW-0812">Transmembrane</keyword>
<evidence type="ECO:0000256" key="2">
    <source>
        <dbReference type="ARBA" id="ARBA00007362"/>
    </source>
</evidence>
<dbReference type="InterPro" id="IPR037185">
    <property type="entry name" value="EmrE-like"/>
</dbReference>
<dbReference type="InterPro" id="IPR050638">
    <property type="entry name" value="AA-Vitamin_Transporters"/>
</dbReference>
<evidence type="ECO:0000256" key="4">
    <source>
        <dbReference type="ARBA" id="ARBA00022692"/>
    </source>
</evidence>
<feature type="domain" description="EamA" evidence="8">
    <location>
        <begin position="12"/>
        <end position="151"/>
    </location>
</feature>
<name>A0A0R2L2P1_9LACO</name>
<evidence type="ECO:0000256" key="1">
    <source>
        <dbReference type="ARBA" id="ARBA00004651"/>
    </source>
</evidence>
<keyword evidence="3" id="KW-1003">Cell membrane</keyword>
<dbReference type="Pfam" id="PF00892">
    <property type="entry name" value="EamA"/>
    <property type="match status" value="2"/>
</dbReference>
<evidence type="ECO:0000313" key="10">
    <source>
        <dbReference type="Proteomes" id="UP000051139"/>
    </source>
</evidence>
<dbReference type="GO" id="GO:0005886">
    <property type="term" value="C:plasma membrane"/>
    <property type="evidence" value="ECO:0007669"/>
    <property type="project" value="UniProtKB-SubCell"/>
</dbReference>
<evidence type="ECO:0000256" key="7">
    <source>
        <dbReference type="SAM" id="Phobius"/>
    </source>
</evidence>
<dbReference type="PANTHER" id="PTHR32322:SF18">
    <property type="entry name" value="S-ADENOSYLMETHIONINE_S-ADENOSYLHOMOCYSTEINE TRANSPORTER"/>
    <property type="match status" value="1"/>
</dbReference>
<feature type="transmembrane region" description="Helical" evidence="7">
    <location>
        <begin position="226"/>
        <end position="250"/>
    </location>
</feature>
<dbReference type="PATRIC" id="fig|348151.3.peg.1880"/>
<feature type="transmembrane region" description="Helical" evidence="7">
    <location>
        <begin position="195"/>
        <end position="214"/>
    </location>
</feature>
<feature type="transmembrane region" description="Helical" evidence="7">
    <location>
        <begin position="165"/>
        <end position="183"/>
    </location>
</feature>
<dbReference type="STRING" id="348151.IV55_GL001829"/>
<gene>
    <name evidence="9" type="ORF">IV55_GL001829</name>
</gene>
<evidence type="ECO:0000256" key="5">
    <source>
        <dbReference type="ARBA" id="ARBA00022989"/>
    </source>
</evidence>
<keyword evidence="10" id="KW-1185">Reference proteome</keyword>
<evidence type="ECO:0000259" key="8">
    <source>
        <dbReference type="Pfam" id="PF00892"/>
    </source>
</evidence>
<accession>A0A0R2L2P1</accession>
<feature type="transmembrane region" description="Helical" evidence="7">
    <location>
        <begin position="257"/>
        <end position="278"/>
    </location>
</feature>
<proteinExistence type="inferred from homology"/>
<dbReference type="AlphaFoldDB" id="A0A0R2L2P1"/>
<comment type="caution">
    <text evidence="9">The sequence shown here is derived from an EMBL/GenBank/DDBJ whole genome shotgun (WGS) entry which is preliminary data.</text>
</comment>
<evidence type="ECO:0000256" key="6">
    <source>
        <dbReference type="ARBA" id="ARBA00023136"/>
    </source>
</evidence>
<feature type="transmembrane region" description="Helical" evidence="7">
    <location>
        <begin position="83"/>
        <end position="100"/>
    </location>
</feature>
<dbReference type="Proteomes" id="UP000051139">
    <property type="component" value="Unassembled WGS sequence"/>
</dbReference>
<feature type="transmembrane region" description="Helical" evidence="7">
    <location>
        <begin position="138"/>
        <end position="159"/>
    </location>
</feature>
<evidence type="ECO:0000313" key="9">
    <source>
        <dbReference type="EMBL" id="KRN95728.1"/>
    </source>
</evidence>
<feature type="transmembrane region" description="Helical" evidence="7">
    <location>
        <begin position="284"/>
        <end position="302"/>
    </location>
</feature>
<protein>
    <submittedName>
        <fullName evidence="9">DMT family permease</fullName>
    </submittedName>
</protein>
<dbReference type="EMBL" id="JQCB01000007">
    <property type="protein sequence ID" value="KRN95728.1"/>
    <property type="molecule type" value="Genomic_DNA"/>
</dbReference>
<comment type="subcellular location">
    <subcellularLocation>
        <location evidence="1">Cell membrane</location>
        <topology evidence="1">Multi-pass membrane protein</topology>
    </subcellularLocation>
</comment>
<feature type="transmembrane region" description="Helical" evidence="7">
    <location>
        <begin position="106"/>
        <end position="126"/>
    </location>
</feature>
<organism evidence="9 10">
    <name type="scientific">Furfurilactobacillus siliginis</name>
    <dbReference type="NCBI Taxonomy" id="348151"/>
    <lineage>
        <taxon>Bacteria</taxon>
        <taxon>Bacillati</taxon>
        <taxon>Bacillota</taxon>
        <taxon>Bacilli</taxon>
        <taxon>Lactobacillales</taxon>
        <taxon>Lactobacillaceae</taxon>
        <taxon>Furfurilactobacillus</taxon>
    </lineage>
</organism>
<dbReference type="PANTHER" id="PTHR32322">
    <property type="entry name" value="INNER MEMBRANE TRANSPORTER"/>
    <property type="match status" value="1"/>
</dbReference>
<keyword evidence="6 7" id="KW-0472">Membrane</keyword>
<comment type="similarity">
    <text evidence="2">Belongs to the EamA transporter family.</text>
</comment>
<reference evidence="9 10" key="1">
    <citation type="journal article" date="2015" name="Genome Announc.">
        <title>Expanding the biotechnology potential of lactobacilli through comparative genomics of 213 strains and associated genera.</title>
        <authorList>
            <person name="Sun Z."/>
            <person name="Harris H.M."/>
            <person name="McCann A."/>
            <person name="Guo C."/>
            <person name="Argimon S."/>
            <person name="Zhang W."/>
            <person name="Yang X."/>
            <person name="Jeffery I.B."/>
            <person name="Cooney J.C."/>
            <person name="Kagawa T.F."/>
            <person name="Liu W."/>
            <person name="Song Y."/>
            <person name="Salvetti E."/>
            <person name="Wrobel A."/>
            <person name="Rasinkangas P."/>
            <person name="Parkhill J."/>
            <person name="Rea M.C."/>
            <person name="O'Sullivan O."/>
            <person name="Ritari J."/>
            <person name="Douillard F.P."/>
            <person name="Paul Ross R."/>
            <person name="Yang R."/>
            <person name="Briner A.E."/>
            <person name="Felis G.E."/>
            <person name="de Vos W.M."/>
            <person name="Barrangou R."/>
            <person name="Klaenhammer T.R."/>
            <person name="Caufield P.W."/>
            <person name="Cui Y."/>
            <person name="Zhang H."/>
            <person name="O'Toole P.W."/>
        </authorList>
    </citation>
    <scope>NUCLEOTIDE SEQUENCE [LARGE SCALE GENOMIC DNA]</scope>
    <source>
        <strain evidence="9 10">DSM 22696</strain>
    </source>
</reference>
<dbReference type="InterPro" id="IPR000620">
    <property type="entry name" value="EamA_dom"/>
</dbReference>
<feature type="transmembrane region" description="Helical" evidence="7">
    <location>
        <begin position="44"/>
        <end position="63"/>
    </location>
</feature>
<dbReference type="OrthoDB" id="9810818at2"/>
<keyword evidence="5 7" id="KW-1133">Transmembrane helix</keyword>
<sequence length="311" mass="33511">MYVKQTQNKRLLGILLASGGATLWGVSGVIAQTLFHGEHAVTPAWLTAVRMTFAGILLLTYSALRHQQPLRVWQNKRAALQQVLFGLLGLIPIQFFYFLAIRYGNAAVATILQFLGPIVITLYYIVFHRQLPSRAETIGMVFALVGAFFVVTHGQLTHLAVSPALLFWGLMSAVAVASSTLLPRPLLPVYGAGPVNGWGLLIGGLAMNFIQPIWVGVPPLTPTRVLAISAVILFGTLLAFVMYAVSLLYISPTTASLLDAFEPLAATVISITVLHIPFSWADGLGGALIIAAVVMLTMGYRMPKATEIDDS</sequence>